<keyword evidence="4" id="KW-0493">Microtubule</keyword>
<feature type="compositionally biased region" description="Basic and acidic residues" evidence="10">
    <location>
        <begin position="433"/>
        <end position="442"/>
    </location>
</feature>
<evidence type="ECO:0000256" key="7">
    <source>
        <dbReference type="ARBA" id="ARBA00023017"/>
    </source>
</evidence>
<keyword evidence="7" id="KW-0243">Dynein</keyword>
<dbReference type="PANTHER" id="PTHR12688:SF0">
    <property type="entry name" value="DYNEIN LIGHT INTERMEDIATE CHAIN"/>
    <property type="match status" value="1"/>
</dbReference>
<evidence type="ECO:0000256" key="3">
    <source>
        <dbReference type="ARBA" id="ARBA00022490"/>
    </source>
</evidence>
<dbReference type="GO" id="GO:0005868">
    <property type="term" value="C:cytoplasmic dynein complex"/>
    <property type="evidence" value="ECO:0007669"/>
    <property type="project" value="InterPro"/>
</dbReference>
<keyword evidence="3" id="KW-0963">Cytoplasm</keyword>
<dbReference type="PANTHER" id="PTHR12688">
    <property type="entry name" value="DYNEIN LIGHT INTERMEDIATE CHAIN"/>
    <property type="match status" value="1"/>
</dbReference>
<dbReference type="EMBL" id="MU006044">
    <property type="protein sequence ID" value="KAF2857428.1"/>
    <property type="molecule type" value="Genomic_DNA"/>
</dbReference>
<evidence type="ECO:0000256" key="9">
    <source>
        <dbReference type="ARBA" id="ARBA00023212"/>
    </source>
</evidence>
<dbReference type="GO" id="GO:0045504">
    <property type="term" value="F:dynein heavy chain binding"/>
    <property type="evidence" value="ECO:0007669"/>
    <property type="project" value="TreeGrafter"/>
</dbReference>
<evidence type="ECO:0008006" key="13">
    <source>
        <dbReference type="Google" id="ProtNLM"/>
    </source>
</evidence>
<evidence type="ECO:0000256" key="10">
    <source>
        <dbReference type="SAM" id="MobiDB-lite"/>
    </source>
</evidence>
<dbReference type="OrthoDB" id="27603at2759"/>
<evidence type="ECO:0000256" key="8">
    <source>
        <dbReference type="ARBA" id="ARBA00023175"/>
    </source>
</evidence>
<reference evidence="11" key="1">
    <citation type="journal article" date="2020" name="Stud. Mycol.">
        <title>101 Dothideomycetes genomes: a test case for predicting lifestyles and emergence of pathogens.</title>
        <authorList>
            <person name="Haridas S."/>
            <person name="Albert R."/>
            <person name="Binder M."/>
            <person name="Bloem J."/>
            <person name="Labutti K."/>
            <person name="Salamov A."/>
            <person name="Andreopoulos B."/>
            <person name="Baker S."/>
            <person name="Barry K."/>
            <person name="Bills G."/>
            <person name="Bluhm B."/>
            <person name="Cannon C."/>
            <person name="Castanera R."/>
            <person name="Culley D."/>
            <person name="Daum C."/>
            <person name="Ezra D."/>
            <person name="Gonzalez J."/>
            <person name="Henrissat B."/>
            <person name="Kuo A."/>
            <person name="Liang C."/>
            <person name="Lipzen A."/>
            <person name="Lutzoni F."/>
            <person name="Magnuson J."/>
            <person name="Mondo S."/>
            <person name="Nolan M."/>
            <person name="Ohm R."/>
            <person name="Pangilinan J."/>
            <person name="Park H.-J."/>
            <person name="Ramirez L."/>
            <person name="Alfaro M."/>
            <person name="Sun H."/>
            <person name="Tritt A."/>
            <person name="Yoshinaga Y."/>
            <person name="Zwiers L.-H."/>
            <person name="Turgeon B."/>
            <person name="Goodwin S."/>
            <person name="Spatafora J."/>
            <person name="Crous P."/>
            <person name="Grigoriev I."/>
        </authorList>
    </citation>
    <scope>NUCLEOTIDE SEQUENCE</scope>
    <source>
        <strain evidence="11">CBS 480.64</strain>
    </source>
</reference>
<evidence type="ECO:0000256" key="2">
    <source>
        <dbReference type="ARBA" id="ARBA00022448"/>
    </source>
</evidence>
<protein>
    <recommendedName>
        <fullName evidence="13">Dynein light intermediate chain</fullName>
    </recommendedName>
</protein>
<proteinExistence type="predicted"/>
<dbReference type="InterPro" id="IPR008467">
    <property type="entry name" value="Dynein1_light_intermed_chain"/>
</dbReference>
<name>A0A6A7BSE1_9PEZI</name>
<gene>
    <name evidence="11" type="ORF">K470DRAFT_301388</name>
</gene>
<comment type="subcellular location">
    <subcellularLocation>
        <location evidence="1">Cytoplasm</location>
        <location evidence="1">Cytoskeleton</location>
    </subcellularLocation>
</comment>
<dbReference type="AlphaFoldDB" id="A0A6A7BSE1"/>
<accession>A0A6A7BSE1</accession>
<keyword evidence="9" id="KW-0206">Cytoskeleton</keyword>
<keyword evidence="5" id="KW-0547">Nucleotide-binding</keyword>
<evidence type="ECO:0000313" key="11">
    <source>
        <dbReference type="EMBL" id="KAF2857428.1"/>
    </source>
</evidence>
<dbReference type="GO" id="GO:0005874">
    <property type="term" value="C:microtubule"/>
    <property type="evidence" value="ECO:0007669"/>
    <property type="project" value="UniProtKB-KW"/>
</dbReference>
<keyword evidence="12" id="KW-1185">Reference proteome</keyword>
<keyword evidence="6" id="KW-0067">ATP-binding</keyword>
<organism evidence="11 12">
    <name type="scientific">Piedraia hortae CBS 480.64</name>
    <dbReference type="NCBI Taxonomy" id="1314780"/>
    <lineage>
        <taxon>Eukaryota</taxon>
        <taxon>Fungi</taxon>
        <taxon>Dikarya</taxon>
        <taxon>Ascomycota</taxon>
        <taxon>Pezizomycotina</taxon>
        <taxon>Dothideomycetes</taxon>
        <taxon>Dothideomycetidae</taxon>
        <taxon>Capnodiales</taxon>
        <taxon>Piedraiaceae</taxon>
        <taxon>Piedraia</taxon>
    </lineage>
</organism>
<dbReference type="GO" id="GO:0035974">
    <property type="term" value="C:meiotic spindle pole body"/>
    <property type="evidence" value="ECO:0007669"/>
    <property type="project" value="TreeGrafter"/>
</dbReference>
<feature type="region of interest" description="Disordered" evidence="10">
    <location>
        <begin position="498"/>
        <end position="541"/>
    </location>
</feature>
<dbReference type="GO" id="GO:0007018">
    <property type="term" value="P:microtubule-based movement"/>
    <property type="evidence" value="ECO:0007669"/>
    <property type="project" value="InterPro"/>
</dbReference>
<dbReference type="GO" id="GO:0000226">
    <property type="term" value="P:microtubule cytoskeleton organization"/>
    <property type="evidence" value="ECO:0007669"/>
    <property type="project" value="TreeGrafter"/>
</dbReference>
<evidence type="ECO:0000256" key="1">
    <source>
        <dbReference type="ARBA" id="ARBA00004245"/>
    </source>
</evidence>
<dbReference type="Proteomes" id="UP000799421">
    <property type="component" value="Unassembled WGS sequence"/>
</dbReference>
<dbReference type="InterPro" id="IPR022780">
    <property type="entry name" value="Dynein_light_int_chain"/>
</dbReference>
<keyword evidence="8" id="KW-0505">Motor protein</keyword>
<dbReference type="GO" id="GO:0005524">
    <property type="term" value="F:ATP binding"/>
    <property type="evidence" value="ECO:0007669"/>
    <property type="project" value="UniProtKB-KW"/>
</dbReference>
<evidence type="ECO:0000256" key="4">
    <source>
        <dbReference type="ARBA" id="ARBA00022701"/>
    </source>
</evidence>
<keyword evidence="2" id="KW-0813">Transport</keyword>
<evidence type="ECO:0000256" key="6">
    <source>
        <dbReference type="ARBA" id="ARBA00022840"/>
    </source>
</evidence>
<evidence type="ECO:0000256" key="5">
    <source>
        <dbReference type="ARBA" id="ARBA00022741"/>
    </source>
</evidence>
<evidence type="ECO:0000313" key="12">
    <source>
        <dbReference type="Proteomes" id="UP000799421"/>
    </source>
</evidence>
<feature type="region of interest" description="Disordered" evidence="10">
    <location>
        <begin position="433"/>
        <end position="457"/>
    </location>
</feature>
<dbReference type="Pfam" id="PF05783">
    <property type="entry name" value="DLIC"/>
    <property type="match status" value="2"/>
</dbReference>
<sequence>MAMTMRNTAPQPVVRRKKEQRNDIWWNLLRQTREAQARRSRSHAVQQRELLVCGGYPADQDQFVQSLARPAQPVAPGRNKDQRPQKPLGQVRLSNQFAIGYGHLTLYSLQRQSVGALGAESEEAAKLQIHTLPEPDVAYVDVLRRVLERKVATADGDEVEEESHEPAVVVLLSWKKPWLFLDLLRKWIQLLARALLPPNAPQDDPLEVIRASGVSLNVIVQHVDAQEELGREGYNDECFDYISQSLRTCVLPVAASLVYTGNAPPQQPGSPLSELQKVIYTSMGMDLVPLSPIPAKGAATPAKRDDLAPKHNVVDRSAITVPSGWDSAGKIRLLSETFSPESLLEEWMHDLDFIPLVPKDVGPQATEGAAEGEADVFASTAEDEETPSQPSAIRTYEATVQDPHAHRAPKPPKIEVVTKPDQEFLAEMRTHLKSLEASDSNKKPVPPSGMYNPRGISSLSGEPNGALNGLGDVSFNVGGVSYNTATAEAVIERLKRAQGHEDGGMSPVSLSGSTGAGAATPTPKRDFLGTPRAASSHKDLPVEKLEEYFASLARKSPGTPSRQ</sequence>